<reference evidence="1 2" key="1">
    <citation type="submission" date="2015-03" db="EMBL/GenBank/DDBJ databases">
        <authorList>
            <consortium name="Pathogen Informatics"/>
        </authorList>
    </citation>
    <scope>NUCLEOTIDE SEQUENCE [LARGE SCALE GENOMIC DNA]</scope>
    <source>
        <strain evidence="1 2">C09601061</strain>
    </source>
</reference>
<name>A0A654U6Y9_MYCTX</name>
<protein>
    <submittedName>
        <fullName evidence="1">Class V aminotransferase</fullName>
    </submittedName>
</protein>
<evidence type="ECO:0000313" key="1">
    <source>
        <dbReference type="EMBL" id="CFS11770.1"/>
    </source>
</evidence>
<dbReference type="GO" id="GO:0008483">
    <property type="term" value="F:transaminase activity"/>
    <property type="evidence" value="ECO:0007669"/>
    <property type="project" value="UniProtKB-KW"/>
</dbReference>
<sequence length="33" mass="3430">MLRISPHVDNTADDLDAFAEALVAATAATSGER</sequence>
<dbReference type="AlphaFoldDB" id="A0A654U6Y9"/>
<gene>
    <name evidence="1" type="ORF">ERS007657_04103</name>
</gene>
<keyword evidence="1" id="KW-0032">Aminotransferase</keyword>
<organism evidence="1 2">
    <name type="scientific">Mycobacterium tuberculosis</name>
    <dbReference type="NCBI Taxonomy" id="1773"/>
    <lineage>
        <taxon>Bacteria</taxon>
        <taxon>Bacillati</taxon>
        <taxon>Actinomycetota</taxon>
        <taxon>Actinomycetes</taxon>
        <taxon>Mycobacteriales</taxon>
        <taxon>Mycobacteriaceae</taxon>
        <taxon>Mycobacterium</taxon>
        <taxon>Mycobacterium tuberculosis complex</taxon>
    </lineage>
</organism>
<dbReference type="Proteomes" id="UP000046680">
    <property type="component" value="Unassembled WGS sequence"/>
</dbReference>
<proteinExistence type="predicted"/>
<evidence type="ECO:0000313" key="2">
    <source>
        <dbReference type="Proteomes" id="UP000046680"/>
    </source>
</evidence>
<accession>A0A654U6Y9</accession>
<dbReference type="EMBL" id="CGCX01002424">
    <property type="protein sequence ID" value="CFS11770.1"/>
    <property type="molecule type" value="Genomic_DNA"/>
</dbReference>
<keyword evidence="1" id="KW-0808">Transferase</keyword>